<dbReference type="Gene3D" id="3.40.600.10">
    <property type="entry name" value="DNA mismatch repair MutH/Restriction endonuclease, type II"/>
    <property type="match status" value="2"/>
</dbReference>
<evidence type="ECO:0000256" key="1">
    <source>
        <dbReference type="ARBA" id="ARBA00022722"/>
    </source>
</evidence>
<dbReference type="SMART" id="SM00927">
    <property type="entry name" value="MutH"/>
    <property type="match status" value="1"/>
</dbReference>
<dbReference type="InterPro" id="IPR011335">
    <property type="entry name" value="Restrct_endonuc-II-like"/>
</dbReference>
<accession>A0ABX1SY13</accession>
<organism evidence="5 6">
    <name type="scientific">Bifidobacterium panos</name>
    <dbReference type="NCBI Taxonomy" id="2675321"/>
    <lineage>
        <taxon>Bacteria</taxon>
        <taxon>Bacillati</taxon>
        <taxon>Actinomycetota</taxon>
        <taxon>Actinomycetes</taxon>
        <taxon>Bifidobacteriales</taxon>
        <taxon>Bifidobacteriaceae</taxon>
        <taxon>Bifidobacterium</taxon>
    </lineage>
</organism>
<feature type="domain" description="DNA mismatch repair MutH/Type II restriction enzyme Sau3AI" evidence="4">
    <location>
        <begin position="182"/>
        <end position="282"/>
    </location>
</feature>
<evidence type="ECO:0000313" key="5">
    <source>
        <dbReference type="EMBL" id="NMN02245.1"/>
    </source>
</evidence>
<dbReference type="InterPro" id="IPR011337">
    <property type="entry name" value="DNA_rep_MutH/RE_typeII_Sau3AI"/>
</dbReference>
<reference evidence="5 6" key="1">
    <citation type="submission" date="2020-02" db="EMBL/GenBank/DDBJ databases">
        <title>Characterization of phylogenetic diversity of novel bifidobacterial species isolated in Czech ZOOs.</title>
        <authorList>
            <person name="Lugli G.A."/>
            <person name="Vera N.B."/>
            <person name="Ventura M."/>
        </authorList>
    </citation>
    <scope>NUCLEOTIDE SEQUENCE [LARGE SCALE GENOMIC DNA]</scope>
    <source>
        <strain evidence="5 6">DSM 109963</strain>
    </source>
</reference>
<dbReference type="CDD" id="cd22356">
    <property type="entry name" value="Sau3AI_N-like"/>
    <property type="match status" value="1"/>
</dbReference>
<keyword evidence="2 5" id="KW-0255">Endonuclease</keyword>
<dbReference type="SUPFAM" id="SSF52980">
    <property type="entry name" value="Restriction endonuclease-like"/>
    <property type="match status" value="2"/>
</dbReference>
<evidence type="ECO:0000313" key="6">
    <source>
        <dbReference type="Proteomes" id="UP000553756"/>
    </source>
</evidence>
<keyword evidence="3" id="KW-0378">Hydrolase</keyword>
<dbReference type="InterPro" id="IPR037057">
    <property type="entry name" value="DNA_rep_MutH/T2_RE_sf"/>
</dbReference>
<dbReference type="CDD" id="cd22355">
    <property type="entry name" value="Sau3AI_C"/>
    <property type="match status" value="1"/>
</dbReference>
<protein>
    <submittedName>
        <fullName evidence="5">Restriction endonuclease Sau3AI</fullName>
    </submittedName>
</protein>
<evidence type="ECO:0000256" key="2">
    <source>
        <dbReference type="ARBA" id="ARBA00022759"/>
    </source>
</evidence>
<dbReference type="RefSeq" id="WP_172145246.1">
    <property type="nucleotide sequence ID" value="NZ_JAAIIJ010000016.1"/>
</dbReference>
<keyword evidence="6" id="KW-1185">Reference proteome</keyword>
<dbReference type="Pfam" id="PF02976">
    <property type="entry name" value="MutH"/>
    <property type="match status" value="1"/>
</dbReference>
<dbReference type="EMBL" id="JAAIIJ010000016">
    <property type="protein sequence ID" value="NMN02245.1"/>
    <property type="molecule type" value="Genomic_DNA"/>
</dbReference>
<evidence type="ECO:0000259" key="4">
    <source>
        <dbReference type="SMART" id="SM00927"/>
    </source>
</evidence>
<dbReference type="GO" id="GO:0004519">
    <property type="term" value="F:endonuclease activity"/>
    <property type="evidence" value="ECO:0007669"/>
    <property type="project" value="UniProtKB-KW"/>
</dbReference>
<gene>
    <name evidence="5" type="ORF">G1C94_0867</name>
</gene>
<comment type="caution">
    <text evidence="5">The sequence shown here is derived from an EMBL/GenBank/DDBJ whole genome shotgun (WGS) entry which is preliminary data.</text>
</comment>
<proteinExistence type="predicted"/>
<sequence length="661" mass="77179">MATPSGTTRIIEAVCLDKNRNVLCLPSPQSDLFEFPKQIMQGEEDPKDILEHLLMGIYKDELSIGPKMNSSTRTIRKRRYQTFSYLCYPDLFSSLFNDGRQISWIPIDELNLQQFEKEDHKTVERLQSPFFGANPYRTKTAIQKHADEAIGLTMGEIDSENTRNLANKSYPGNVIEQIWFDHPADSIAAPDFPEADVELKVTPVDTSIDKQHKRRFKAGERLVLNIINYRNEEDVTFKESSFWKKNKFLEIVQYLRRDTSLKGQEEDKRLYKVEFANMLALEEFDEPDFPVDSLICLSDKHKALIEQDWNTIQRFISSSQMNAYTESLTKYLAACTKGQDNTQLTTQPNGEYTKSRAYSFTQRFMTEILQEYILKNHSAQSLIQDAELLSTKTDEEIILDYFNPYRGKSMQEIADKFNIRWSHAQAPKNLVYMLVCRMLKLSNSAIPEMDDDFDKLNIEEFNNGKVRVKTITLFNGQPQQNFKVQGIPNFEELISQSWEESDLYNFLETQRFLLLVFDNTNSDRKDRTPSGIRFLGATFWSVPAADLNGDIASVWNEDTEKIRKGIILNYQGRKVYNNFVKESARRILHLRPDARVSQYCPPFYTVSNDKRHLHNNSRQLPTPVHWLNRPADHSKYTDSYITKQAWWLNKNYMYEQIKHLL</sequence>
<evidence type="ECO:0000256" key="3">
    <source>
        <dbReference type="ARBA" id="ARBA00022801"/>
    </source>
</evidence>
<dbReference type="NCBIfam" id="NF040973">
    <property type="entry name" value="restrict_Sau3AI"/>
    <property type="match status" value="1"/>
</dbReference>
<keyword evidence="1" id="KW-0540">Nuclease</keyword>
<name>A0ABX1SY13_9BIFI</name>
<dbReference type="Proteomes" id="UP000553756">
    <property type="component" value="Unassembled WGS sequence"/>
</dbReference>